<reference evidence="3" key="1">
    <citation type="journal article" date="2019" name="Int. J. Syst. Evol. Microbiol.">
        <title>The Global Catalogue of Microorganisms (GCM) 10K type strain sequencing project: providing services to taxonomists for standard genome sequencing and annotation.</title>
        <authorList>
            <consortium name="The Broad Institute Genomics Platform"/>
            <consortium name="The Broad Institute Genome Sequencing Center for Infectious Disease"/>
            <person name="Wu L."/>
            <person name="Ma J."/>
        </authorList>
    </citation>
    <scope>NUCLEOTIDE SEQUENCE [LARGE SCALE GENOMIC DNA]</scope>
    <source>
        <strain evidence="3">CGMCC 4.7275</strain>
    </source>
</reference>
<accession>A0ABQ2DZH3</accession>
<name>A0ABQ2DZH3_9ACTN</name>
<evidence type="ECO:0000313" key="3">
    <source>
        <dbReference type="Proteomes" id="UP000660265"/>
    </source>
</evidence>
<evidence type="ECO:0000313" key="2">
    <source>
        <dbReference type="EMBL" id="GGJ82042.1"/>
    </source>
</evidence>
<dbReference type="EMBL" id="BMMV01000003">
    <property type="protein sequence ID" value="GGJ82042.1"/>
    <property type="molecule type" value="Genomic_DNA"/>
</dbReference>
<protein>
    <submittedName>
        <fullName evidence="2">Uncharacterized protein</fullName>
    </submittedName>
</protein>
<proteinExistence type="predicted"/>
<gene>
    <name evidence="2" type="ORF">GCM10011583_11970</name>
</gene>
<comment type="caution">
    <text evidence="2">The sequence shown here is derived from an EMBL/GenBank/DDBJ whole genome shotgun (WGS) entry which is preliminary data.</text>
</comment>
<sequence>MRYFNENTGDEVQLDGQSARLDSLANWKRVEDGELLPEVVGDGVLSRPSLGGARPSRAPGQVLVETAPPAPEDVPTQETPPVELTPVTSPVADDVKEPAKNASKADWLAYTRTRTQTSEEEAEIEALSRDELAARYGGSS</sequence>
<feature type="region of interest" description="Disordered" evidence="1">
    <location>
        <begin position="66"/>
        <end position="103"/>
    </location>
</feature>
<dbReference type="Proteomes" id="UP000660265">
    <property type="component" value="Unassembled WGS sequence"/>
</dbReference>
<keyword evidence="3" id="KW-1185">Reference proteome</keyword>
<organism evidence="2 3">
    <name type="scientific">Streptomyces camponoticapitis</name>
    <dbReference type="NCBI Taxonomy" id="1616125"/>
    <lineage>
        <taxon>Bacteria</taxon>
        <taxon>Bacillati</taxon>
        <taxon>Actinomycetota</taxon>
        <taxon>Actinomycetes</taxon>
        <taxon>Kitasatosporales</taxon>
        <taxon>Streptomycetaceae</taxon>
        <taxon>Streptomyces</taxon>
    </lineage>
</organism>
<dbReference type="RefSeq" id="WP_189106235.1">
    <property type="nucleotide sequence ID" value="NZ_BMMV01000003.1"/>
</dbReference>
<evidence type="ECO:0000256" key="1">
    <source>
        <dbReference type="SAM" id="MobiDB-lite"/>
    </source>
</evidence>